<keyword evidence="3" id="KW-1185">Reference proteome</keyword>
<evidence type="ECO:0008006" key="4">
    <source>
        <dbReference type="Google" id="ProtNLM"/>
    </source>
</evidence>
<sequence>MRPGLAAGLLGALLLAATAVQAQRATLPLSPEALEDAPKPPAMGLPEMDLESLGGIFQAIEDIAGGEWAGGEWAGGEWIETPEYDDWRLFINEQAEGAVLPPLITIPVVWGWRAHGDWSSEHSGQAQLTGIVFRDRVQLIAPLRAEGFDFPHLFWSTVSHKSPDIFHAPFYHSEGRGGTGLEAISDNLFASERFQNIPRERLHAGTFESLTGETIFEGPETRVDSGRVRVDQRHAAGPAIQFTAYVSEYEDGPGVTPQPTGRRAEISGYICPIEVWEAVPDFCQPGLKVDAVQPPPGRENVNYHDPSIAVTFSEPVDPESLEKGFRLYTRAADGEELEVEGRWEQGDGPTNYRFEATGGFEMRSGIVMAARIAGGEEGVTTVDGERWLQQDEPWRFSTLLNMAKEDNPQDFSGRLHSFQVVRDAPLTRDKPSLTRLYLDWQLHDDIDENWQPRSYPTRLKITPDHPRLVGQYGILPRESPDMVRIWRDEEFGEERRRLAENTVNFFGWKPERGTREIVVSARAHEPFPSASTAEEGRVDTSVEVWRHDPAPHTLHFTAAMVGSWREGIPQGQWRRMLATLDAARVMAPQFFPYRSVHARSASFILLEDVARMEADDLRSFEVKDLVFGTQPVEGEASGSLLHDALENDAVMRLLGWDEVIPDHERRRGTANEEHAADFAEQIRNLMVAFLVQLDRLSRTMSPNDTFLVFVPTDFMDALGVGVGSMVRQKNDPGIFVVPGMRAALVAIGDEYWLGVDEMAQALLHELGHEHGLAHNPGDADRIPPGMKYVSPIEIEAWRMDPGGLSGFNKSSDEGNGEHPQVLVPMMWPYIIPTREMSMTDAEYRTLLRSIEGGTDAVRFGSAPLEPYRVAAAPESSLVDLAPAPAERLVLRGRIAADGETAEITSLELSAAPQPANAEGPYRAQLLNARGATLAEASFELYDLLDAEGWDEDRLPETLTRRFSVSLPWRSAAAELVVSTGERELLHLEAPIEAPRFVVPPQVLAEDSDALFVGWRMQDPDLTYDLAYSPNGTAPWHGIAVRQQGNAALLPRALLEPGSAPTLRVTVHDGLRFERAKLSLVESLVPEIHLESLPDGEAVAEGVPLTLAYTAPLSLQELESGLRLVDAEGKPVAARFYANPAAQRASLFLPAVQAVAGPLTLELALELGHLIGPDGEAATRVTLPMRGE</sequence>
<gene>
    <name evidence="2" type="ORF">P2G67_07255</name>
</gene>
<evidence type="ECO:0000313" key="2">
    <source>
        <dbReference type="EMBL" id="MDF2095770.1"/>
    </source>
</evidence>
<dbReference type="EMBL" id="JARHUD010000004">
    <property type="protein sequence ID" value="MDF2095770.1"/>
    <property type="molecule type" value="Genomic_DNA"/>
</dbReference>
<keyword evidence="1" id="KW-0732">Signal</keyword>
<comment type="caution">
    <text evidence="2">The sequence shown here is derived from an EMBL/GenBank/DDBJ whole genome shotgun (WGS) entry which is preliminary data.</text>
</comment>
<name>A0ABT5YLX9_9PROT</name>
<protein>
    <recommendedName>
        <fullName evidence="4">Fibronectin type-III domain-containing protein</fullName>
    </recommendedName>
</protein>
<dbReference type="RefSeq" id="WP_275821508.1">
    <property type="nucleotide sequence ID" value="NZ_JARHUD010000004.1"/>
</dbReference>
<evidence type="ECO:0000256" key="1">
    <source>
        <dbReference type="SAM" id="SignalP"/>
    </source>
</evidence>
<feature type="signal peptide" evidence="1">
    <location>
        <begin position="1"/>
        <end position="22"/>
    </location>
</feature>
<accession>A0ABT5YLX9</accession>
<organism evidence="2 3">
    <name type="scientific">Aquibaculum arenosum</name>
    <dbReference type="NCBI Taxonomy" id="3032591"/>
    <lineage>
        <taxon>Bacteria</taxon>
        <taxon>Pseudomonadati</taxon>
        <taxon>Pseudomonadota</taxon>
        <taxon>Alphaproteobacteria</taxon>
        <taxon>Rhodospirillales</taxon>
        <taxon>Rhodovibrionaceae</taxon>
        <taxon>Aquibaculum</taxon>
    </lineage>
</organism>
<dbReference type="Proteomes" id="UP001215503">
    <property type="component" value="Unassembled WGS sequence"/>
</dbReference>
<evidence type="ECO:0000313" key="3">
    <source>
        <dbReference type="Proteomes" id="UP001215503"/>
    </source>
</evidence>
<feature type="chain" id="PRO_5046312565" description="Fibronectin type-III domain-containing protein" evidence="1">
    <location>
        <begin position="23"/>
        <end position="1187"/>
    </location>
</feature>
<reference evidence="2 3" key="1">
    <citation type="submission" date="2023-03" db="EMBL/GenBank/DDBJ databases">
        <title>Fodinicurvata sp. CAU 1616 isolated from sea sendiment.</title>
        <authorList>
            <person name="Kim W."/>
        </authorList>
    </citation>
    <scope>NUCLEOTIDE SEQUENCE [LARGE SCALE GENOMIC DNA]</scope>
    <source>
        <strain evidence="2 3">CAU 1616</strain>
    </source>
</reference>
<proteinExistence type="predicted"/>